<accession>A0A5B9DPW0</accession>
<feature type="short sequence motif" description="DGA/G" evidence="2">
    <location>
        <begin position="249"/>
        <end position="251"/>
    </location>
</feature>
<feature type="short sequence motif" description="GXSXG" evidence="2">
    <location>
        <begin position="103"/>
        <end position="107"/>
    </location>
</feature>
<sequence>MITSAKAALRAALLGLALASTAGCTSMVRDPVPLAMIDKASFQSATPIRYWGDQLPAAYASAYRSNSHILSLSGGGLNGAYGAGYLTGWTARGTRPSFDLVTGISVGAMIAPLAFLGSRYDGRLQAILANVGSESLGGPGLLAMLFGAPALADNAVVKRMIAEIIDEETLAAIASEHRKGRRLLVGTTNLDAERPVVWDIGAIANSTLPNRLELVRQVILASAALPGFFPPVLIEVTIDGKRYDELHVDGGITQQFVMLPGDGQGRGRSKSTLYAIYNGTTQPTPQIVKASGLSILGRAVPTLLKYRDRGDVRELENTARANGISYHLAAIPGGFPEPPTRNAQLQAWLNALYALGFKNGSVGNWQSSR</sequence>
<proteinExistence type="predicted"/>
<keyword evidence="2" id="KW-0442">Lipid degradation</keyword>
<keyword evidence="1 2" id="KW-0443">Lipid metabolism</keyword>
<feature type="active site" description="Proton acceptor" evidence="2">
    <location>
        <position position="249"/>
    </location>
</feature>
<keyword evidence="2" id="KW-0378">Hydrolase</keyword>
<feature type="active site" description="Nucleophile" evidence="2">
    <location>
        <position position="105"/>
    </location>
</feature>
<organism evidence="3 4">
    <name type="scientific">Paradevosia tibetensis</name>
    <dbReference type="NCBI Taxonomy" id="1447062"/>
    <lineage>
        <taxon>Bacteria</taxon>
        <taxon>Pseudomonadati</taxon>
        <taxon>Pseudomonadota</taxon>
        <taxon>Alphaproteobacteria</taxon>
        <taxon>Hyphomicrobiales</taxon>
        <taxon>Devosiaceae</taxon>
        <taxon>Paradevosia</taxon>
    </lineage>
</organism>
<dbReference type="EMBL" id="CP041690">
    <property type="protein sequence ID" value="QEE21072.1"/>
    <property type="molecule type" value="Genomic_DNA"/>
</dbReference>
<feature type="short sequence motif" description="GXGXXG" evidence="2">
    <location>
        <begin position="74"/>
        <end position="79"/>
    </location>
</feature>
<keyword evidence="4" id="KW-1185">Reference proteome</keyword>
<evidence type="ECO:0000313" key="4">
    <source>
        <dbReference type="Proteomes" id="UP000321062"/>
    </source>
</evidence>
<dbReference type="SUPFAM" id="SSF52151">
    <property type="entry name" value="FabD/lysophospholipase-like"/>
    <property type="match status" value="1"/>
</dbReference>
<dbReference type="PROSITE" id="PS51257">
    <property type="entry name" value="PROKAR_LIPOPROTEIN"/>
    <property type="match status" value="1"/>
</dbReference>
<dbReference type="AlphaFoldDB" id="A0A5B9DPW0"/>
<name>A0A5B9DPW0_9HYPH</name>
<dbReference type="RefSeq" id="WP_147656339.1">
    <property type="nucleotide sequence ID" value="NZ_BMFM01000001.1"/>
</dbReference>
<dbReference type="InterPro" id="IPR002641">
    <property type="entry name" value="PNPLA_dom"/>
</dbReference>
<reference evidence="3 4" key="1">
    <citation type="journal article" date="2015" name="Int. J. Syst. Evol. Microbiol.">
        <title>Youhaiella tibetensis gen. nov., sp. nov., isolated from subsurface sediment.</title>
        <authorList>
            <person name="Wang Y.X."/>
            <person name="Huang F.Q."/>
            <person name="Nogi Y."/>
            <person name="Pang S.J."/>
            <person name="Wang P.K."/>
            <person name="Lv J."/>
        </authorList>
    </citation>
    <scope>NUCLEOTIDE SEQUENCE [LARGE SCALE GENOMIC DNA]</scope>
    <source>
        <strain evidence="4">fig4</strain>
    </source>
</reference>
<dbReference type="Pfam" id="PF01734">
    <property type="entry name" value="Patatin"/>
    <property type="match status" value="1"/>
</dbReference>
<evidence type="ECO:0000313" key="3">
    <source>
        <dbReference type="EMBL" id="QEE21072.1"/>
    </source>
</evidence>
<dbReference type="GO" id="GO:0016042">
    <property type="term" value="P:lipid catabolic process"/>
    <property type="evidence" value="ECO:0007669"/>
    <property type="project" value="UniProtKB-UniRule"/>
</dbReference>
<dbReference type="GO" id="GO:0016787">
    <property type="term" value="F:hydrolase activity"/>
    <property type="evidence" value="ECO:0007669"/>
    <property type="project" value="UniProtKB-UniRule"/>
</dbReference>
<dbReference type="PROSITE" id="PS51635">
    <property type="entry name" value="PNPLA"/>
    <property type="match status" value="1"/>
</dbReference>
<evidence type="ECO:0000256" key="1">
    <source>
        <dbReference type="ARBA" id="ARBA00023098"/>
    </source>
</evidence>
<protein>
    <submittedName>
        <fullName evidence="3">Uncharacterized protein</fullName>
    </submittedName>
</protein>
<evidence type="ECO:0000256" key="2">
    <source>
        <dbReference type="PROSITE-ProRule" id="PRU01161"/>
    </source>
</evidence>
<dbReference type="InterPro" id="IPR016035">
    <property type="entry name" value="Acyl_Trfase/lysoPLipase"/>
</dbReference>
<dbReference type="KEGG" id="yti:FNA67_13190"/>
<dbReference type="OrthoDB" id="323481at2"/>
<dbReference type="Gene3D" id="3.40.1090.10">
    <property type="entry name" value="Cytosolic phospholipase A2 catalytic domain"/>
    <property type="match status" value="1"/>
</dbReference>
<gene>
    <name evidence="3" type="ORF">FNA67_13190</name>
</gene>
<dbReference type="Proteomes" id="UP000321062">
    <property type="component" value="Chromosome"/>
</dbReference>